<accession>A0A194XKT7</accession>
<keyword evidence="2" id="KW-0472">Membrane</keyword>
<feature type="compositionally biased region" description="Polar residues" evidence="1">
    <location>
        <begin position="514"/>
        <end position="529"/>
    </location>
</feature>
<dbReference type="Proteomes" id="UP000070700">
    <property type="component" value="Unassembled WGS sequence"/>
</dbReference>
<dbReference type="Pfam" id="PF26616">
    <property type="entry name" value="CorA-like"/>
    <property type="match status" value="1"/>
</dbReference>
<keyword evidence="2" id="KW-0812">Transmembrane</keyword>
<evidence type="ECO:0000313" key="5">
    <source>
        <dbReference type="Proteomes" id="UP000070700"/>
    </source>
</evidence>
<dbReference type="KEGG" id="psco:LY89DRAFT_640613"/>
<keyword evidence="2" id="KW-1133">Transmembrane helix</keyword>
<evidence type="ECO:0000256" key="1">
    <source>
        <dbReference type="SAM" id="MobiDB-lite"/>
    </source>
</evidence>
<feature type="transmembrane region" description="Helical" evidence="2">
    <location>
        <begin position="436"/>
        <end position="456"/>
    </location>
</feature>
<dbReference type="GeneID" id="28821399"/>
<dbReference type="InParanoid" id="A0A194XKT7"/>
<protein>
    <recommendedName>
        <fullName evidence="3">CorA-like transporter domain-containing protein</fullName>
    </recommendedName>
</protein>
<keyword evidence="5" id="KW-1185">Reference proteome</keyword>
<dbReference type="RefSeq" id="XP_018075148.1">
    <property type="nucleotide sequence ID" value="XM_018211673.1"/>
</dbReference>
<proteinExistence type="predicted"/>
<evidence type="ECO:0000313" key="4">
    <source>
        <dbReference type="EMBL" id="KUJ20793.1"/>
    </source>
</evidence>
<sequence>MAKRYALDDLSSLDKKIDARAHDLFKEKKGHAGLQVTRVFRRKSSKGVGEKNCFVKNLDVCDSSQVEGMRENNQDDMQLYTIRQDRSWTTLNISRDLFQCFTAAHGIMAPFWKHVFTFGRKSEENEFQFPQFCRRRRTDSGVKVHEYAYMLRRVELNGRAHTEDDNPWSIRQTAVYHRLSAPKTQSLKSTFLLIAPSENVEDQFGRCLSQSNAEDGMALSPWNVHRILVADSLRGWMDYMAYLEKGLKEQSDHIVLASVGDDKVNLSPLTDFVINFDNRQQLKIIEDQVLDLQVILPGMLDAVEQLLREFSSFQTEEDGELNAIVGEFEEYVREVKMLVERSKALNDMARSTARLLSDLLSYEEAVSLKKLSIETQIESKSMCHLAEKSTKDAAAVKILTVITLIYLPTTIVANFFSTQFVQTTDGHMNVAPNVWLLAAIAVPLTLLTILLWWTWVHFTEVKPMFNPLQPGTVTLQRQHSFRSMVSSKKSRQKQGDLEMGMSFQVPPMLPVRGSPTSTWNSQASTVKIG</sequence>
<reference evidence="4 5" key="1">
    <citation type="submission" date="2015-10" db="EMBL/GenBank/DDBJ databases">
        <title>Full genome of DAOMC 229536 Phialocephala scopiformis, a fungal endophyte of spruce producing the potent anti-insectan compound rugulosin.</title>
        <authorList>
            <consortium name="DOE Joint Genome Institute"/>
            <person name="Walker A.K."/>
            <person name="Frasz S.L."/>
            <person name="Seifert K.A."/>
            <person name="Miller J.D."/>
            <person name="Mondo S.J."/>
            <person name="Labutti K."/>
            <person name="Lipzen A."/>
            <person name="Dockter R."/>
            <person name="Kennedy M."/>
            <person name="Grigoriev I.V."/>
            <person name="Spatafora J.W."/>
        </authorList>
    </citation>
    <scope>NUCLEOTIDE SEQUENCE [LARGE SCALE GENOMIC DNA]</scope>
    <source>
        <strain evidence="4 5">CBS 120377</strain>
    </source>
</reference>
<dbReference type="OrthoDB" id="5396681at2759"/>
<feature type="domain" description="CorA-like transporter" evidence="3">
    <location>
        <begin position="10"/>
        <end position="253"/>
    </location>
</feature>
<gene>
    <name evidence="4" type="ORF">LY89DRAFT_640613</name>
</gene>
<evidence type="ECO:0000256" key="2">
    <source>
        <dbReference type="SAM" id="Phobius"/>
    </source>
</evidence>
<feature type="region of interest" description="Disordered" evidence="1">
    <location>
        <begin position="509"/>
        <end position="529"/>
    </location>
</feature>
<dbReference type="EMBL" id="KQ947409">
    <property type="protein sequence ID" value="KUJ20793.1"/>
    <property type="molecule type" value="Genomic_DNA"/>
</dbReference>
<dbReference type="AlphaFoldDB" id="A0A194XKT7"/>
<evidence type="ECO:0000259" key="3">
    <source>
        <dbReference type="Pfam" id="PF26616"/>
    </source>
</evidence>
<dbReference type="InterPro" id="IPR058257">
    <property type="entry name" value="CorA-like_dom"/>
</dbReference>
<feature type="transmembrane region" description="Helical" evidence="2">
    <location>
        <begin position="394"/>
        <end position="416"/>
    </location>
</feature>
<dbReference type="Gene3D" id="1.20.58.340">
    <property type="entry name" value="Magnesium transport protein CorA, transmembrane region"/>
    <property type="match status" value="1"/>
</dbReference>
<organism evidence="4 5">
    <name type="scientific">Mollisia scopiformis</name>
    <name type="common">Conifer needle endophyte fungus</name>
    <name type="synonym">Phialocephala scopiformis</name>
    <dbReference type="NCBI Taxonomy" id="149040"/>
    <lineage>
        <taxon>Eukaryota</taxon>
        <taxon>Fungi</taxon>
        <taxon>Dikarya</taxon>
        <taxon>Ascomycota</taxon>
        <taxon>Pezizomycotina</taxon>
        <taxon>Leotiomycetes</taxon>
        <taxon>Helotiales</taxon>
        <taxon>Mollisiaceae</taxon>
        <taxon>Mollisia</taxon>
    </lineage>
</organism>
<name>A0A194XKT7_MOLSC</name>